<evidence type="ECO:0000259" key="2">
    <source>
        <dbReference type="Pfam" id="PF03184"/>
    </source>
</evidence>
<protein>
    <recommendedName>
        <fullName evidence="2">DDE-1 domain-containing protein</fullName>
    </recommendedName>
</protein>
<feature type="compositionally biased region" description="Low complexity" evidence="1">
    <location>
        <begin position="680"/>
        <end position="691"/>
    </location>
</feature>
<feature type="compositionally biased region" description="Basic residues" evidence="1">
    <location>
        <begin position="528"/>
        <end position="538"/>
    </location>
</feature>
<feature type="region of interest" description="Disordered" evidence="1">
    <location>
        <begin position="522"/>
        <end position="541"/>
    </location>
</feature>
<dbReference type="GO" id="GO:0003677">
    <property type="term" value="F:DNA binding"/>
    <property type="evidence" value="ECO:0007669"/>
    <property type="project" value="TreeGrafter"/>
</dbReference>
<evidence type="ECO:0000313" key="3">
    <source>
        <dbReference type="EMBL" id="PLW38026.1"/>
    </source>
</evidence>
<gene>
    <name evidence="3" type="ORF">PCASD_09943</name>
</gene>
<evidence type="ECO:0000313" key="4">
    <source>
        <dbReference type="Proteomes" id="UP000235392"/>
    </source>
</evidence>
<dbReference type="PANTHER" id="PTHR19303">
    <property type="entry name" value="TRANSPOSON"/>
    <property type="match status" value="1"/>
</dbReference>
<feature type="region of interest" description="Disordered" evidence="1">
    <location>
        <begin position="27"/>
        <end position="58"/>
    </location>
</feature>
<dbReference type="AlphaFoldDB" id="A0A2N5UK84"/>
<proteinExistence type="predicted"/>
<dbReference type="Gene3D" id="1.10.10.60">
    <property type="entry name" value="Homeodomain-like"/>
    <property type="match status" value="1"/>
</dbReference>
<feature type="compositionally biased region" description="Polar residues" evidence="1">
    <location>
        <begin position="27"/>
        <end position="37"/>
    </location>
</feature>
<dbReference type="InterPro" id="IPR050863">
    <property type="entry name" value="CenT-Element_Derived"/>
</dbReference>
<dbReference type="EMBL" id="PGCI01000134">
    <property type="protein sequence ID" value="PLW38026.1"/>
    <property type="molecule type" value="Genomic_DNA"/>
</dbReference>
<dbReference type="GO" id="GO:0005634">
    <property type="term" value="C:nucleus"/>
    <property type="evidence" value="ECO:0007669"/>
    <property type="project" value="TreeGrafter"/>
</dbReference>
<feature type="region of interest" description="Disordered" evidence="1">
    <location>
        <begin position="583"/>
        <end position="694"/>
    </location>
</feature>
<dbReference type="Proteomes" id="UP000235392">
    <property type="component" value="Unassembled WGS sequence"/>
</dbReference>
<dbReference type="Pfam" id="PF03184">
    <property type="entry name" value="DDE_1"/>
    <property type="match status" value="1"/>
</dbReference>
<feature type="region of interest" description="Disordered" evidence="1">
    <location>
        <begin position="437"/>
        <end position="462"/>
    </location>
</feature>
<organism evidence="3 4">
    <name type="scientific">Puccinia coronata f. sp. avenae</name>
    <dbReference type="NCBI Taxonomy" id="200324"/>
    <lineage>
        <taxon>Eukaryota</taxon>
        <taxon>Fungi</taxon>
        <taxon>Dikarya</taxon>
        <taxon>Basidiomycota</taxon>
        <taxon>Pucciniomycotina</taxon>
        <taxon>Pucciniomycetes</taxon>
        <taxon>Pucciniales</taxon>
        <taxon>Pucciniaceae</taxon>
        <taxon>Puccinia</taxon>
    </lineage>
</organism>
<dbReference type="PANTHER" id="PTHR19303:SF73">
    <property type="entry name" value="PROTEIN PDC2"/>
    <property type="match status" value="1"/>
</dbReference>
<evidence type="ECO:0000256" key="1">
    <source>
        <dbReference type="SAM" id="MobiDB-lite"/>
    </source>
</evidence>
<accession>A0A2N5UK84</accession>
<dbReference type="InterPro" id="IPR004875">
    <property type="entry name" value="DDE_SF_endonuclease_dom"/>
</dbReference>
<reference evidence="3 4" key="1">
    <citation type="submission" date="2017-11" db="EMBL/GenBank/DDBJ databases">
        <title>De novo assembly and phasing of dikaryotic genomes from two isolates of Puccinia coronata f. sp. avenae, the causal agent of oat crown rust.</title>
        <authorList>
            <person name="Miller M.E."/>
            <person name="Zhang Y."/>
            <person name="Omidvar V."/>
            <person name="Sperschneider J."/>
            <person name="Schwessinger B."/>
            <person name="Raley C."/>
            <person name="Palmer J.M."/>
            <person name="Garnica D."/>
            <person name="Upadhyaya N."/>
            <person name="Rathjen J."/>
            <person name="Taylor J.M."/>
            <person name="Park R.F."/>
            <person name="Dodds P.N."/>
            <person name="Hirsch C.D."/>
            <person name="Kianian S.F."/>
            <person name="Figueroa M."/>
        </authorList>
    </citation>
    <scope>NUCLEOTIDE SEQUENCE [LARGE SCALE GENOMIC DNA]</scope>
    <source>
        <strain evidence="3">12SD80</strain>
    </source>
</reference>
<sequence length="763" mass="85905">MSDHSYTDPALTDPALLAIHASSSSTRISQILPSSPRRTAKNHRRVVAPSRPSPGIKKRAHTTLSEKLMIIDFIGDHPTWDQATVAKHFQRNGFPTLSQSTISRYIKDEERIRNLAQDPSKLHVKKQKQAQCPQILSCMEFWFYQALGQSPDAYHTLSLDAQKRKWKEFENLLAMRSRKRAPTPSSFDIFKHLPKRFRNPIDPRGTDPMDVAMEMDRLRHLTDAYPLEDILAMDEICLSYACPPSEPSSLHSMPKLTIALTCSADGSWKDDPVIVGQTPMHVAYPSADLTPETCGFRYHWNTKAVMTCAIWEKYLLDLDETCGLRDRRVLLLVDVSHVHLLPDPPLANIQIEYIDTARMFGVHPSNPPCNPFAAGITTYFKSEYRVRFCLRALSSDEFGLLDLYNLDQAAATRIIQDAWNCVTPAAISHIFRRSGVVSSRSDDDDSQFEECKEGDMEDGPLIHDPAIEQSIANLTMCLAQLTIKVMNLTDQTEMDEAREPTPVPSETDQNINPELMAQAAEALDSARTQRRQSRQHKKPAAEQIVNAHEFIEIDVGLPTELFWDTHEIVEQVSREGAGTFWPVIGRSSSPRRVWNLDDPQQHEDSPKTRKRGVGAMTEHGDIMVAEQEPAATRRRHVRARTESEMSSPPEPPIAGPSNSNIFEQPVGRREEPGSGGSGHGQQQQQHQQQQQYTDLSRFSQQISNLESLRVFCTDLVVHSADDDSDGAARRRRAVVQHALPTLLELEDEFKALEAADLLRLVSG</sequence>
<comment type="caution">
    <text evidence="3">The sequence shown here is derived from an EMBL/GenBank/DDBJ whole genome shotgun (WGS) entry which is preliminary data.</text>
</comment>
<feature type="domain" description="DDE-1" evidence="2">
    <location>
        <begin position="255"/>
        <end position="431"/>
    </location>
</feature>
<name>A0A2N5UK84_9BASI</name>